<comment type="caution">
    <text evidence="1">The sequence shown here is derived from an EMBL/GenBank/DDBJ whole genome shotgun (WGS) entry which is preliminary data.</text>
</comment>
<keyword evidence="2" id="KW-1185">Reference proteome</keyword>
<sequence length="250" mass="28161">MLLVFAIIPMILAAIFIHPVSAQQIRNRRLPPAVKKKPSGLMLPDNATSIRENIVDTFSCDGRIYGYYADTANDCQVFHVCVPRNRRTLRYSFICPAETVFNQVTFVCTREEDSIRCAESERYYDRNKIFGGENGQSTPASSSTNMQNNETVVTSTSPHRPTTKPTTTPAPTSTTNPQGTSSPQWSTSRPPAAVYPPNNYPQKPQTPLQRPTNYPINYFPFAPDYQTTPYPHGSTKLWYYSFEIPSFNNA</sequence>
<name>A0ACC2P7H6_9HYME</name>
<dbReference type="EMBL" id="CM056742">
    <property type="protein sequence ID" value="KAJ8679382.1"/>
    <property type="molecule type" value="Genomic_DNA"/>
</dbReference>
<organism evidence="1 2">
    <name type="scientific">Eretmocerus hayati</name>
    <dbReference type="NCBI Taxonomy" id="131215"/>
    <lineage>
        <taxon>Eukaryota</taxon>
        <taxon>Metazoa</taxon>
        <taxon>Ecdysozoa</taxon>
        <taxon>Arthropoda</taxon>
        <taxon>Hexapoda</taxon>
        <taxon>Insecta</taxon>
        <taxon>Pterygota</taxon>
        <taxon>Neoptera</taxon>
        <taxon>Endopterygota</taxon>
        <taxon>Hymenoptera</taxon>
        <taxon>Apocrita</taxon>
        <taxon>Proctotrupomorpha</taxon>
        <taxon>Chalcidoidea</taxon>
        <taxon>Aphelinidae</taxon>
        <taxon>Aphelininae</taxon>
        <taxon>Eretmocerus</taxon>
    </lineage>
</organism>
<proteinExistence type="predicted"/>
<protein>
    <submittedName>
        <fullName evidence="1">Uncharacterized protein</fullName>
    </submittedName>
</protein>
<accession>A0ACC2P7H6</accession>
<evidence type="ECO:0000313" key="1">
    <source>
        <dbReference type="EMBL" id="KAJ8679382.1"/>
    </source>
</evidence>
<reference evidence="1" key="1">
    <citation type="submission" date="2023-04" db="EMBL/GenBank/DDBJ databases">
        <title>A chromosome-level genome assembly of the parasitoid wasp Eretmocerus hayati.</title>
        <authorList>
            <person name="Zhong Y."/>
            <person name="Liu S."/>
            <person name="Liu Y."/>
        </authorList>
    </citation>
    <scope>NUCLEOTIDE SEQUENCE</scope>
    <source>
        <strain evidence="1">ZJU_SS_LIU_2023</strain>
    </source>
</reference>
<evidence type="ECO:0000313" key="2">
    <source>
        <dbReference type="Proteomes" id="UP001239111"/>
    </source>
</evidence>
<gene>
    <name evidence="1" type="ORF">QAD02_015169</name>
</gene>
<dbReference type="Proteomes" id="UP001239111">
    <property type="component" value="Chromosome 2"/>
</dbReference>